<evidence type="ECO:0000313" key="3">
    <source>
        <dbReference type="Proteomes" id="UP000253951"/>
    </source>
</evidence>
<evidence type="ECO:0000313" key="2">
    <source>
        <dbReference type="EMBL" id="AXG75090.1"/>
    </source>
</evidence>
<name>A0A345HET0_9FLAO</name>
<proteinExistence type="predicted"/>
<keyword evidence="1" id="KW-0175">Coiled coil</keyword>
<sequence length="83" mass="9001">MSNRALIAGIAAGAAALATAAIFISRRNAKKTAFRKHVEEAKDNLEGKLNTLHKKAEKEVKNADKTINVAKERANEWTKTANA</sequence>
<feature type="coiled-coil region" evidence="1">
    <location>
        <begin position="35"/>
        <end position="80"/>
    </location>
</feature>
<organism evidence="2 3">
    <name type="scientific">Flavobacterium arcticum</name>
    <dbReference type="NCBI Taxonomy" id="1784713"/>
    <lineage>
        <taxon>Bacteria</taxon>
        <taxon>Pseudomonadati</taxon>
        <taxon>Bacteroidota</taxon>
        <taxon>Flavobacteriia</taxon>
        <taxon>Flavobacteriales</taxon>
        <taxon>Flavobacteriaceae</taxon>
        <taxon>Flavobacterium</taxon>
    </lineage>
</organism>
<dbReference type="AlphaFoldDB" id="A0A345HET0"/>
<gene>
    <name evidence="2" type="ORF">DVK85_12965</name>
</gene>
<dbReference type="OrthoDB" id="1377080at2"/>
<evidence type="ECO:0008006" key="4">
    <source>
        <dbReference type="Google" id="ProtNLM"/>
    </source>
</evidence>
<dbReference type="EMBL" id="CP031188">
    <property type="protein sequence ID" value="AXG75090.1"/>
    <property type="molecule type" value="Genomic_DNA"/>
</dbReference>
<dbReference type="Proteomes" id="UP000253951">
    <property type="component" value="Chromosome"/>
</dbReference>
<dbReference type="RefSeq" id="WP_114678848.1">
    <property type="nucleotide sequence ID" value="NZ_CP031188.1"/>
</dbReference>
<evidence type="ECO:0000256" key="1">
    <source>
        <dbReference type="SAM" id="Coils"/>
    </source>
</evidence>
<accession>A0A345HET0</accession>
<reference evidence="2 3" key="1">
    <citation type="submission" date="2018-07" db="EMBL/GenBank/DDBJ databases">
        <title>Complete genome sequence of Flavobacterium arcticum type strain SM1502T.</title>
        <authorList>
            <person name="Li Y."/>
            <person name="Li D.-D."/>
        </authorList>
    </citation>
    <scope>NUCLEOTIDE SEQUENCE [LARGE SCALE GENOMIC DNA]</scope>
    <source>
        <strain evidence="2 3">SM1502</strain>
    </source>
</reference>
<protein>
    <recommendedName>
        <fullName evidence="4">YtxH domain-containing protein</fullName>
    </recommendedName>
</protein>
<keyword evidence="3" id="KW-1185">Reference proteome</keyword>
<dbReference type="KEGG" id="fat:DVK85_12965"/>